<dbReference type="InterPro" id="IPR051090">
    <property type="entry name" value="Inositol_monoP_superfamily"/>
</dbReference>
<dbReference type="SUPFAM" id="SSF56655">
    <property type="entry name" value="Carbohydrate phosphatase"/>
    <property type="match status" value="1"/>
</dbReference>
<comment type="similarity">
    <text evidence="3">Belongs to the inositol monophosphatase superfamily.</text>
</comment>
<name>A0A450Z2J8_9GAMM</name>
<evidence type="ECO:0000256" key="1">
    <source>
        <dbReference type="ARBA" id="ARBA00001033"/>
    </source>
</evidence>
<feature type="binding site" evidence="9">
    <location>
        <position position="142"/>
    </location>
    <ligand>
        <name>Mg(2+)</name>
        <dbReference type="ChEBI" id="CHEBI:18420"/>
        <label>1</label>
        <note>catalytic</note>
    </ligand>
</feature>
<keyword evidence="6" id="KW-0889">Transcription antitermination</keyword>
<dbReference type="GO" id="GO:0004401">
    <property type="term" value="F:histidinol-phosphatase activity"/>
    <property type="evidence" value="ECO:0007669"/>
    <property type="project" value="UniProtKB-UniRule"/>
</dbReference>
<protein>
    <recommendedName>
        <fullName evidence="8">Histidinol-phosphatase</fullName>
        <ecNumber evidence="8">3.1.3.15</ecNumber>
    </recommendedName>
</protein>
<evidence type="ECO:0000313" key="10">
    <source>
        <dbReference type="EMBL" id="VFK48026.1"/>
    </source>
</evidence>
<dbReference type="InterPro" id="IPR000760">
    <property type="entry name" value="Inositol_monophosphatase-like"/>
</dbReference>
<dbReference type="GO" id="GO:0046872">
    <property type="term" value="F:metal ion binding"/>
    <property type="evidence" value="ECO:0007669"/>
    <property type="project" value="UniProtKB-KW"/>
</dbReference>
<keyword evidence="5" id="KW-0378">Hydrolase</keyword>
<dbReference type="FunFam" id="3.30.540.10:FF:000003">
    <property type="entry name" value="Inositol-1-monophosphatase"/>
    <property type="match status" value="1"/>
</dbReference>
<evidence type="ECO:0000256" key="9">
    <source>
        <dbReference type="PIRSR" id="PIRSR600760-2"/>
    </source>
</evidence>
<feature type="binding site" evidence="9">
    <location>
        <position position="263"/>
    </location>
    <ligand>
        <name>Mg(2+)</name>
        <dbReference type="ChEBI" id="CHEBI:18420"/>
        <label>1</label>
        <note>catalytic</note>
    </ligand>
</feature>
<sequence>MGKKPISFPVRKPVSYKTLPNESIRLVRAPCSVSETPIHRNSFTPINTPKSIYHLRNPLETFITLANRLADAAREIILSNYRKPIAVEDKPDHTPVTAVDRAVETELRRIIGLAYPDHGIIGEEAGAHQPDAEYVWVIDPIDGTKAFLCGIPVFGTLIALTRRGIPILGIIDQPVNRERWLGVQNRPTTLNGAWIATRRCQDLTFATLCATTPEMFAGPAANSFQRLTDAVRMSRFGTDCYGYGLLATGFVDLVVEADLSPYDYLAHAPIVQGAGGVITDWEGRTLTLDCGASRLVAAGGSDLHRAVIELLA</sequence>
<keyword evidence="4 9" id="KW-0479">Metal-binding</keyword>
<evidence type="ECO:0000256" key="7">
    <source>
        <dbReference type="ARBA" id="ARBA00022842"/>
    </source>
</evidence>
<comment type="catalytic activity">
    <reaction evidence="1">
        <text>a myo-inositol phosphate + H2O = myo-inositol + phosphate</text>
        <dbReference type="Rhea" id="RHEA:24056"/>
        <dbReference type="ChEBI" id="CHEBI:15377"/>
        <dbReference type="ChEBI" id="CHEBI:17268"/>
        <dbReference type="ChEBI" id="CHEBI:43474"/>
        <dbReference type="ChEBI" id="CHEBI:84139"/>
        <dbReference type="EC" id="3.1.3.25"/>
    </reaction>
</comment>
<organism evidence="10">
    <name type="scientific">Candidatus Kentrum sp. TC</name>
    <dbReference type="NCBI Taxonomy" id="2126339"/>
    <lineage>
        <taxon>Bacteria</taxon>
        <taxon>Pseudomonadati</taxon>
        <taxon>Pseudomonadota</taxon>
        <taxon>Gammaproteobacteria</taxon>
        <taxon>Candidatus Kentrum</taxon>
    </lineage>
</organism>
<feature type="binding site" evidence="9">
    <location>
        <position position="123"/>
    </location>
    <ligand>
        <name>Mg(2+)</name>
        <dbReference type="ChEBI" id="CHEBI:18420"/>
        <label>1</label>
        <note>catalytic</note>
    </ligand>
</feature>
<feature type="binding site" evidence="9">
    <location>
        <position position="139"/>
    </location>
    <ligand>
        <name>Mg(2+)</name>
        <dbReference type="ChEBI" id="CHEBI:18420"/>
        <label>1</label>
        <note>catalytic</note>
    </ligand>
</feature>
<dbReference type="GO" id="GO:0000105">
    <property type="term" value="P:L-histidine biosynthetic process"/>
    <property type="evidence" value="ECO:0007669"/>
    <property type="project" value="UniProtKB-UniRule"/>
</dbReference>
<accession>A0A450Z2J8</accession>
<gene>
    <name evidence="10" type="ORF">BECKTC1821D_GA0114238_105612</name>
</gene>
<dbReference type="PANTHER" id="PTHR43200">
    <property type="entry name" value="PHOSPHATASE"/>
    <property type="match status" value="1"/>
</dbReference>
<dbReference type="PANTHER" id="PTHR43200:SF6">
    <property type="entry name" value="3'(2'),5'-BISPHOSPHATE NUCLEOTIDASE"/>
    <property type="match status" value="1"/>
</dbReference>
<dbReference type="GO" id="GO:0052834">
    <property type="term" value="F:inositol monophosphate phosphatase activity"/>
    <property type="evidence" value="ECO:0007669"/>
    <property type="project" value="UniProtKB-EC"/>
</dbReference>
<dbReference type="Gene3D" id="3.30.540.10">
    <property type="entry name" value="Fructose-1,6-Bisphosphatase, subunit A, domain 1"/>
    <property type="match status" value="1"/>
</dbReference>
<dbReference type="Pfam" id="PF00459">
    <property type="entry name" value="Inositol_P"/>
    <property type="match status" value="1"/>
</dbReference>
<keyword evidence="6" id="KW-0805">Transcription regulation</keyword>
<feature type="binding site" evidence="9">
    <location>
        <position position="141"/>
    </location>
    <ligand>
        <name>Mg(2+)</name>
        <dbReference type="ChEBI" id="CHEBI:18420"/>
        <label>1</label>
        <note>catalytic</note>
    </ligand>
</feature>
<evidence type="ECO:0000256" key="6">
    <source>
        <dbReference type="ARBA" id="ARBA00022814"/>
    </source>
</evidence>
<dbReference type="CDD" id="cd01641">
    <property type="entry name" value="Bacterial_IMPase_like_1"/>
    <property type="match status" value="1"/>
</dbReference>
<dbReference type="Gene3D" id="3.40.190.80">
    <property type="match status" value="1"/>
</dbReference>
<evidence type="ECO:0000256" key="5">
    <source>
        <dbReference type="ARBA" id="ARBA00022801"/>
    </source>
</evidence>
<reference evidence="10" key="1">
    <citation type="submission" date="2019-02" db="EMBL/GenBank/DDBJ databases">
        <authorList>
            <person name="Gruber-Vodicka R. H."/>
            <person name="Seah K. B. B."/>
        </authorList>
    </citation>
    <scope>NUCLEOTIDE SEQUENCE</scope>
    <source>
        <strain evidence="10">BECK_BZ123</strain>
    </source>
</reference>
<dbReference type="AlphaFoldDB" id="A0A450Z2J8"/>
<dbReference type="EMBL" id="CAADFS010000056">
    <property type="protein sequence ID" value="VFK48026.1"/>
    <property type="molecule type" value="Genomic_DNA"/>
</dbReference>
<dbReference type="NCBIfam" id="TIGR02067">
    <property type="entry name" value="his_9_HisN"/>
    <property type="match status" value="1"/>
</dbReference>
<dbReference type="EC" id="3.1.3.15" evidence="8"/>
<comment type="cofactor">
    <cofactor evidence="2 9">
        <name>Mg(2+)</name>
        <dbReference type="ChEBI" id="CHEBI:18420"/>
    </cofactor>
</comment>
<keyword evidence="7 9" id="KW-0460">Magnesium</keyword>
<evidence type="ECO:0000256" key="4">
    <source>
        <dbReference type="ARBA" id="ARBA00022723"/>
    </source>
</evidence>
<proteinExistence type="inferred from homology"/>
<dbReference type="InterPro" id="IPR011809">
    <property type="entry name" value="His_9_proposed"/>
</dbReference>
<keyword evidence="6" id="KW-0804">Transcription</keyword>
<evidence type="ECO:0000256" key="8">
    <source>
        <dbReference type="NCBIfam" id="TIGR02067"/>
    </source>
</evidence>
<evidence type="ECO:0000256" key="2">
    <source>
        <dbReference type="ARBA" id="ARBA00001946"/>
    </source>
</evidence>
<evidence type="ECO:0000256" key="3">
    <source>
        <dbReference type="ARBA" id="ARBA00009759"/>
    </source>
</evidence>
<dbReference type="PRINTS" id="PR00377">
    <property type="entry name" value="IMPHPHTASES"/>
</dbReference>
<dbReference type="GO" id="GO:0031564">
    <property type="term" value="P:transcription antitermination"/>
    <property type="evidence" value="ECO:0007669"/>
    <property type="project" value="UniProtKB-KW"/>
</dbReference>